<evidence type="ECO:0000313" key="3">
    <source>
        <dbReference type="Proteomes" id="UP000034913"/>
    </source>
</evidence>
<dbReference type="Proteomes" id="UP000034913">
    <property type="component" value="Unassembled WGS sequence"/>
</dbReference>
<evidence type="ECO:0000313" key="2">
    <source>
        <dbReference type="EMBL" id="KKW27101.1"/>
    </source>
</evidence>
<feature type="transmembrane region" description="Helical" evidence="1">
    <location>
        <begin position="20"/>
        <end position="41"/>
    </location>
</feature>
<protein>
    <submittedName>
        <fullName evidence="2">Uncharacterized protein</fullName>
    </submittedName>
</protein>
<dbReference type="AlphaFoldDB" id="A0A0G1X801"/>
<gene>
    <name evidence="2" type="ORF">VF00_C0001G0036</name>
</gene>
<accession>A0A0G1X801</accession>
<dbReference type="EMBL" id="LCRB01000001">
    <property type="protein sequence ID" value="KKW27101.1"/>
    <property type="molecule type" value="Genomic_DNA"/>
</dbReference>
<sequence length="141" mass="16016">MQHLFHHLRRDRSYSSHERWGVVVALGILTILISAGGFILFGNPFSITISDKKTDQAVVGVWVGLQIVNPVLRGVANSYLGWYSPEPQRAFYQTDVNGQVQFPLISEIAADIEYAIYAANPELKNDNKYQELDRRFTVTFK</sequence>
<keyword evidence="1" id="KW-0812">Transmembrane</keyword>
<proteinExistence type="predicted"/>
<comment type="caution">
    <text evidence="2">The sequence shown here is derived from an EMBL/GenBank/DDBJ whole genome shotgun (WGS) entry which is preliminary data.</text>
</comment>
<organism evidence="2 3">
    <name type="scientific">candidate division Kazan bacterium GW2011_GWB1_52_7</name>
    <dbReference type="NCBI Taxonomy" id="1620414"/>
    <lineage>
        <taxon>Bacteria</taxon>
        <taxon>Bacteria division Kazan-3B-28</taxon>
    </lineage>
</organism>
<keyword evidence="1" id="KW-0472">Membrane</keyword>
<keyword evidence="1" id="KW-1133">Transmembrane helix</keyword>
<reference evidence="2 3" key="1">
    <citation type="journal article" date="2015" name="Nature">
        <title>rRNA introns, odd ribosomes, and small enigmatic genomes across a large radiation of phyla.</title>
        <authorList>
            <person name="Brown C.T."/>
            <person name="Hug L.A."/>
            <person name="Thomas B.C."/>
            <person name="Sharon I."/>
            <person name="Castelle C.J."/>
            <person name="Singh A."/>
            <person name="Wilkins M.J."/>
            <person name="Williams K.H."/>
            <person name="Banfield J.F."/>
        </authorList>
    </citation>
    <scope>NUCLEOTIDE SEQUENCE [LARGE SCALE GENOMIC DNA]</scope>
</reference>
<name>A0A0G1X801_UNCK3</name>
<evidence type="ECO:0000256" key="1">
    <source>
        <dbReference type="SAM" id="Phobius"/>
    </source>
</evidence>